<dbReference type="RefSeq" id="WP_013942755.1">
    <property type="nucleotide sequence ID" value="NC_015713.1"/>
</dbReference>
<dbReference type="HOGENOM" id="CLU_871244_0_0_0"/>
<reference evidence="1 2" key="2">
    <citation type="journal article" date="2011" name="Mol. Biol. Evol.">
        <title>Unity in variety--the pan-genome of the Chlamydiae.</title>
        <authorList>
            <person name="Collingro A."/>
            <person name="Tischler P."/>
            <person name="Weinmaier T."/>
            <person name="Penz T."/>
            <person name="Heinz E."/>
            <person name="Brunham R.C."/>
            <person name="Read T.D."/>
            <person name="Bavoil P.M."/>
            <person name="Sachse K."/>
            <person name="Kahane S."/>
            <person name="Friedman M.G."/>
            <person name="Rattei T."/>
            <person name="Myers G.S."/>
            <person name="Horn M."/>
        </authorList>
    </citation>
    <scope>NUCLEOTIDE SEQUENCE [LARGE SCALE GENOMIC DNA]</scope>
    <source>
        <strain evidence="2">ATCC VR-1471 / Z</strain>
    </source>
</reference>
<evidence type="ECO:0000313" key="1">
    <source>
        <dbReference type="EMBL" id="CCB88288.1"/>
    </source>
</evidence>
<name>F8L6F6_SIMNZ</name>
<dbReference type="Proteomes" id="UP000000496">
    <property type="component" value="Chromosome gsn.131"/>
</dbReference>
<keyword evidence="2" id="KW-1185">Reference proteome</keyword>
<protein>
    <submittedName>
        <fullName evidence="1">Uncharacterized protein</fullName>
    </submittedName>
</protein>
<gene>
    <name evidence="1" type="ordered locus">SNE_A04110</name>
</gene>
<accession>F8L6F6</accession>
<reference key="1">
    <citation type="journal article" date="2011" name="Mol. Biol. Evol.">
        <title>Unity in variety -- the pan-genome of the Chlamydiae.</title>
        <authorList>
            <person name="Collingro A."/>
            <person name="Tischler P."/>
            <person name="Weinmaier T."/>
            <person name="Penz T."/>
            <person name="Heinz E."/>
            <person name="Brunham R.C."/>
            <person name="Read T.D."/>
            <person name="Bavoil P.M."/>
            <person name="Sachse K."/>
            <person name="Kahane S."/>
            <person name="Friedman M.G."/>
            <person name="Rattei T."/>
            <person name="Myers G.S.A."/>
            <person name="Horn M."/>
        </authorList>
    </citation>
    <scope>NUCLEOTIDE SEQUENCE</scope>
    <source>
        <strain>Z</strain>
    </source>
</reference>
<dbReference type="EMBL" id="FR872582">
    <property type="protein sequence ID" value="CCB88288.1"/>
    <property type="molecule type" value="Genomic_DNA"/>
</dbReference>
<dbReference type="KEGG" id="sng:SNE_A04110"/>
<organism evidence="1 2">
    <name type="scientific">Simkania negevensis (strain ATCC VR-1471 / DSM 27360 / Z)</name>
    <dbReference type="NCBI Taxonomy" id="331113"/>
    <lineage>
        <taxon>Bacteria</taxon>
        <taxon>Pseudomonadati</taxon>
        <taxon>Chlamydiota</taxon>
        <taxon>Chlamydiia</taxon>
        <taxon>Parachlamydiales</taxon>
        <taxon>Simkaniaceae</taxon>
        <taxon>Simkania</taxon>
    </lineage>
</organism>
<proteinExistence type="predicted"/>
<dbReference type="AlphaFoldDB" id="F8L6F6"/>
<evidence type="ECO:0000313" key="2">
    <source>
        <dbReference type="Proteomes" id="UP000000496"/>
    </source>
</evidence>
<sequence length="319" mass="36842">MSSAIVAKSPSGLLLDLRDQSLPLEARRKDSLPSQIETCPKEMLGSVVCVERFASDLLSKVECAVGSVKLKLLLPVETYSIGALWWRQSFVLTKDLHKLGIDATRFSIVKIAEGEAVSVDELAQQHIEVTHDRNYVAKWYPTSKTIRISALKLRCAFPLVLFELTNASFNRELQAISLLPKVDQVEKIERLEFETTKAVRERLEKISPHVNIYQFTHRHFELHYLHQELKGHVEISANYVRTQVPSKWPYFINKSERSELAQIIDLHILSLYGPLSEKERREKKLNELTSRLEGNLQKNWDWYLSLYKTITQKESTHVF</sequence>